<reference evidence="2 3" key="1">
    <citation type="journal article" date="2016" name="Front. Microbiol.">
        <title>Genome and transcriptome sequences reveal the specific parasitism of the nematophagous Purpureocillium lilacinum 36-1.</title>
        <authorList>
            <person name="Xie J."/>
            <person name="Li S."/>
            <person name="Mo C."/>
            <person name="Xiao X."/>
            <person name="Peng D."/>
            <person name="Wang G."/>
            <person name="Xiao Y."/>
        </authorList>
    </citation>
    <scope>NUCLEOTIDE SEQUENCE [LARGE SCALE GENOMIC DNA]</scope>
    <source>
        <strain evidence="2 3">36-1</strain>
    </source>
</reference>
<comment type="caution">
    <text evidence="2">The sequence shown here is derived from an EMBL/GenBank/DDBJ whole genome shotgun (WGS) entry which is preliminary data.</text>
</comment>
<organism evidence="2 3">
    <name type="scientific">Purpureocillium lilacinum</name>
    <name type="common">Paecilomyces lilacinus</name>
    <dbReference type="NCBI Taxonomy" id="33203"/>
    <lineage>
        <taxon>Eukaryota</taxon>
        <taxon>Fungi</taxon>
        <taxon>Dikarya</taxon>
        <taxon>Ascomycota</taxon>
        <taxon>Pezizomycotina</taxon>
        <taxon>Sordariomycetes</taxon>
        <taxon>Hypocreomycetidae</taxon>
        <taxon>Hypocreales</taxon>
        <taxon>Ophiocordycipitaceae</taxon>
        <taxon>Purpureocillium</taxon>
    </lineage>
</organism>
<evidence type="ECO:0000313" key="3">
    <source>
        <dbReference type="Proteomes" id="UP000245956"/>
    </source>
</evidence>
<gene>
    <name evidence="2" type="ORF">PCL_12720</name>
</gene>
<feature type="compositionally biased region" description="Basic and acidic residues" evidence="1">
    <location>
        <begin position="106"/>
        <end position="116"/>
    </location>
</feature>
<dbReference type="EMBL" id="LCWV01000009">
    <property type="protein sequence ID" value="PWI70321.1"/>
    <property type="molecule type" value="Genomic_DNA"/>
</dbReference>
<feature type="region of interest" description="Disordered" evidence="1">
    <location>
        <begin position="96"/>
        <end position="149"/>
    </location>
</feature>
<dbReference type="AlphaFoldDB" id="A0A2U3E734"/>
<name>A0A2U3E734_PURLI</name>
<evidence type="ECO:0000256" key="1">
    <source>
        <dbReference type="SAM" id="MobiDB-lite"/>
    </source>
</evidence>
<sequence>MIEGAGPRTRFRASACACVCERGLLGGMPRASLWQPTSVQRPYPGAFSTDASSTSSRMVNDASFVIAGRSAYWLCPGALGEHNADSAAACRPPLQVSRAQRRGKHHPSETGRDGVGRKGVRSRASLPVGAGSAEARRRQRRPVGDTEQYATYAPSARPWRSLSLYRFCVRCTGAGATRFALRNGRFRTARGCVQPHKPASPWATHPVPAGVASRRTGTAIVRLSTHADSHVPEHMDPCGGAIR</sequence>
<evidence type="ECO:0000313" key="2">
    <source>
        <dbReference type="EMBL" id="PWI70321.1"/>
    </source>
</evidence>
<accession>A0A2U3E734</accession>
<dbReference type="Proteomes" id="UP000245956">
    <property type="component" value="Unassembled WGS sequence"/>
</dbReference>
<protein>
    <submittedName>
        <fullName evidence="2">Uncharacterized protein</fullName>
    </submittedName>
</protein>
<proteinExistence type="predicted"/>